<keyword evidence="12" id="KW-0539">Nucleus</keyword>
<evidence type="ECO:0000256" key="12">
    <source>
        <dbReference type="ARBA" id="ARBA00023242"/>
    </source>
</evidence>
<dbReference type="InterPro" id="IPR011993">
    <property type="entry name" value="PH-like_dom_sf"/>
</dbReference>
<evidence type="ECO:0000256" key="5">
    <source>
        <dbReference type="ARBA" id="ARBA00022490"/>
    </source>
</evidence>
<dbReference type="Pfam" id="PF06325">
    <property type="entry name" value="PrmA"/>
    <property type="match status" value="1"/>
</dbReference>
<evidence type="ECO:0000256" key="10">
    <source>
        <dbReference type="ARBA" id="ARBA00023015"/>
    </source>
</evidence>
<dbReference type="CDD" id="cd02440">
    <property type="entry name" value="AdoMet_MTases"/>
    <property type="match status" value="1"/>
</dbReference>
<evidence type="ECO:0000256" key="8">
    <source>
        <dbReference type="ARBA" id="ARBA00022691"/>
    </source>
</evidence>
<dbReference type="GO" id="GO:0008270">
    <property type="term" value="F:zinc ion binding"/>
    <property type="evidence" value="ECO:0007669"/>
    <property type="project" value="InterPro"/>
</dbReference>
<organism evidence="17 18">
    <name type="scientific">Trichonephila clavata</name>
    <name type="common">Joro spider</name>
    <name type="synonym">Nephila clavata</name>
    <dbReference type="NCBI Taxonomy" id="2740835"/>
    <lineage>
        <taxon>Eukaryota</taxon>
        <taxon>Metazoa</taxon>
        <taxon>Ecdysozoa</taxon>
        <taxon>Arthropoda</taxon>
        <taxon>Chelicerata</taxon>
        <taxon>Arachnida</taxon>
        <taxon>Araneae</taxon>
        <taxon>Araneomorphae</taxon>
        <taxon>Entelegynae</taxon>
        <taxon>Araneoidea</taxon>
        <taxon>Nephilidae</taxon>
        <taxon>Trichonephila</taxon>
    </lineage>
</organism>
<dbReference type="InterPro" id="IPR001878">
    <property type="entry name" value="Znf_CCHC"/>
</dbReference>
<keyword evidence="6 14" id="KW-0489">Methyltransferase</keyword>
<dbReference type="Pfam" id="PF22528">
    <property type="entry name" value="PRMT_C"/>
    <property type="match status" value="1"/>
</dbReference>
<evidence type="ECO:0000256" key="13">
    <source>
        <dbReference type="ARBA" id="ARBA00049086"/>
    </source>
</evidence>
<dbReference type="GO" id="GO:0032259">
    <property type="term" value="P:methylation"/>
    <property type="evidence" value="ECO:0007669"/>
    <property type="project" value="UniProtKB-KW"/>
</dbReference>
<dbReference type="Gene3D" id="3.40.50.150">
    <property type="entry name" value="Vaccinia Virus protein VP39"/>
    <property type="match status" value="1"/>
</dbReference>
<evidence type="ECO:0000313" key="17">
    <source>
        <dbReference type="EMBL" id="GFQ96190.1"/>
    </source>
</evidence>
<dbReference type="SUPFAM" id="SSF53335">
    <property type="entry name" value="S-adenosyl-L-methionine-dependent methyltransferases"/>
    <property type="match status" value="1"/>
</dbReference>
<comment type="catalytic activity">
    <reaction evidence="13">
        <text>L-arginyl-[protein] + 2 S-adenosyl-L-methionine = N(omega),N(omega)-dimethyl-L-arginyl-[protein] + 2 S-adenosyl-L-homocysteine + 2 H(+)</text>
        <dbReference type="Rhea" id="RHEA:48096"/>
        <dbReference type="Rhea" id="RHEA-COMP:10532"/>
        <dbReference type="Rhea" id="RHEA-COMP:11991"/>
        <dbReference type="ChEBI" id="CHEBI:15378"/>
        <dbReference type="ChEBI" id="CHEBI:29965"/>
        <dbReference type="ChEBI" id="CHEBI:57856"/>
        <dbReference type="ChEBI" id="CHEBI:59789"/>
        <dbReference type="ChEBI" id="CHEBI:61897"/>
        <dbReference type="EC" id="2.1.1.319"/>
    </reaction>
</comment>
<keyword evidence="10" id="KW-0805">Transcription regulation</keyword>
<dbReference type="GO" id="GO:0070611">
    <property type="term" value="F:histone H3R2 methyltransferase activity"/>
    <property type="evidence" value="ECO:0007669"/>
    <property type="project" value="TreeGrafter"/>
</dbReference>
<dbReference type="GO" id="GO:0003676">
    <property type="term" value="F:nucleic acid binding"/>
    <property type="evidence" value="ECO:0007669"/>
    <property type="project" value="InterPro"/>
</dbReference>
<protein>
    <recommendedName>
        <fullName evidence="3">type I protein arginine methyltransferase</fullName>
        <ecNumber evidence="3">2.1.1.319</ecNumber>
    </recommendedName>
</protein>
<reference evidence="17" key="1">
    <citation type="submission" date="2020-07" db="EMBL/GenBank/DDBJ databases">
        <title>Multicomponent nature underlies the extraordinary mechanical properties of spider dragline silk.</title>
        <authorList>
            <person name="Kono N."/>
            <person name="Nakamura H."/>
            <person name="Mori M."/>
            <person name="Yoshida Y."/>
            <person name="Ohtoshi R."/>
            <person name="Malay A.D."/>
            <person name="Moran D.A.P."/>
            <person name="Tomita M."/>
            <person name="Numata K."/>
            <person name="Arakawa K."/>
        </authorList>
    </citation>
    <scope>NUCLEOTIDE SEQUENCE</scope>
</reference>
<evidence type="ECO:0000256" key="9">
    <source>
        <dbReference type="ARBA" id="ARBA00022853"/>
    </source>
</evidence>
<dbReference type="AlphaFoldDB" id="A0A8X6G3Z2"/>
<dbReference type="GO" id="GO:0005634">
    <property type="term" value="C:nucleus"/>
    <property type="evidence" value="ECO:0007669"/>
    <property type="project" value="UniProtKB-SubCell"/>
</dbReference>
<dbReference type="GO" id="GO:0005737">
    <property type="term" value="C:cytoplasm"/>
    <property type="evidence" value="ECO:0007669"/>
    <property type="project" value="UniProtKB-SubCell"/>
</dbReference>
<evidence type="ECO:0000256" key="3">
    <source>
        <dbReference type="ARBA" id="ARBA00011925"/>
    </source>
</evidence>
<dbReference type="PANTHER" id="PTHR11006">
    <property type="entry name" value="PROTEIN ARGININE N-METHYLTRANSFERASE"/>
    <property type="match status" value="1"/>
</dbReference>
<keyword evidence="7 14" id="KW-0808">Transferase</keyword>
<evidence type="ECO:0000256" key="2">
    <source>
        <dbReference type="ARBA" id="ARBA00004496"/>
    </source>
</evidence>
<dbReference type="SMART" id="SM00343">
    <property type="entry name" value="ZnF_C2HC"/>
    <property type="match status" value="1"/>
</dbReference>
<dbReference type="Pfam" id="PF14223">
    <property type="entry name" value="Retrotran_gag_2"/>
    <property type="match status" value="1"/>
</dbReference>
<feature type="compositionally biased region" description="Basic and acidic residues" evidence="15">
    <location>
        <begin position="897"/>
        <end position="910"/>
    </location>
</feature>
<comment type="caution">
    <text evidence="17">The sequence shown here is derived from an EMBL/GenBank/DDBJ whole genome shotgun (WGS) entry which is preliminary data.</text>
</comment>
<dbReference type="EMBL" id="BMAO01024570">
    <property type="protein sequence ID" value="GFQ96190.1"/>
    <property type="molecule type" value="Genomic_DNA"/>
</dbReference>
<gene>
    <name evidence="17" type="primary">Art4</name>
    <name evidence="17" type="ORF">TNCT_527911</name>
</gene>
<dbReference type="EC" id="2.1.1.319" evidence="3"/>
<keyword evidence="9" id="KW-0156">Chromatin regulator</keyword>
<keyword evidence="18" id="KW-1185">Reference proteome</keyword>
<comment type="subcellular location">
    <subcellularLocation>
        <location evidence="2">Cytoplasm</location>
    </subcellularLocation>
    <subcellularLocation>
        <location evidence="1">Nucleus</location>
    </subcellularLocation>
</comment>
<dbReference type="FunFam" id="3.40.50.150:FF:000031">
    <property type="entry name" value="Putative Histone-arginine methyltransferase CARM1"/>
    <property type="match status" value="1"/>
</dbReference>
<dbReference type="Gene3D" id="2.70.160.11">
    <property type="entry name" value="Hnrnp arginine n-methyltransferase1"/>
    <property type="match status" value="1"/>
</dbReference>
<dbReference type="GO" id="GO:0035242">
    <property type="term" value="F:protein-arginine omega-N asymmetric methyltransferase activity"/>
    <property type="evidence" value="ECO:0007669"/>
    <property type="project" value="UniProtKB-EC"/>
</dbReference>
<keyword evidence="4" id="KW-0488">Methylation</keyword>
<evidence type="ECO:0000256" key="7">
    <source>
        <dbReference type="ARBA" id="ARBA00022679"/>
    </source>
</evidence>
<proteinExistence type="predicted"/>
<accession>A0A8X6G3Z2</accession>
<feature type="compositionally biased region" description="Polar residues" evidence="15">
    <location>
        <begin position="953"/>
        <end position="970"/>
    </location>
</feature>
<keyword evidence="5" id="KW-0963">Cytoplasm</keyword>
<dbReference type="PANTHER" id="PTHR11006:SF10">
    <property type="entry name" value="HISTONE-ARGININE METHYLTRANSFERASE CARMER-RELATED"/>
    <property type="match status" value="1"/>
</dbReference>
<evidence type="ECO:0000313" key="18">
    <source>
        <dbReference type="Proteomes" id="UP000887116"/>
    </source>
</evidence>
<feature type="region of interest" description="Disordered" evidence="15">
    <location>
        <begin position="893"/>
        <end position="970"/>
    </location>
</feature>
<evidence type="ECO:0000256" key="4">
    <source>
        <dbReference type="ARBA" id="ARBA00022481"/>
    </source>
</evidence>
<feature type="domain" description="CCHC-type" evidence="16">
    <location>
        <begin position="798"/>
        <end position="814"/>
    </location>
</feature>
<dbReference type="PROSITE" id="PS51678">
    <property type="entry name" value="SAM_MT_PRMT"/>
    <property type="match status" value="1"/>
</dbReference>
<dbReference type="InterPro" id="IPR029063">
    <property type="entry name" value="SAM-dependent_MTases_sf"/>
</dbReference>
<dbReference type="InterPro" id="IPR055135">
    <property type="entry name" value="PRMT_dom"/>
</dbReference>
<evidence type="ECO:0000256" key="15">
    <source>
        <dbReference type="SAM" id="MobiDB-lite"/>
    </source>
</evidence>
<evidence type="ECO:0000256" key="1">
    <source>
        <dbReference type="ARBA" id="ARBA00004123"/>
    </source>
</evidence>
<evidence type="ECO:0000256" key="6">
    <source>
        <dbReference type="ARBA" id="ARBA00022603"/>
    </source>
</evidence>
<dbReference type="OrthoDB" id="7848332at2759"/>
<evidence type="ECO:0000259" key="16">
    <source>
        <dbReference type="SMART" id="SM00343"/>
    </source>
</evidence>
<keyword evidence="11" id="KW-0804">Transcription</keyword>
<dbReference type="Gene3D" id="2.30.29.30">
    <property type="entry name" value="Pleckstrin-homology domain (PH domain)/Phosphotyrosine-binding domain (PTB)"/>
    <property type="match status" value="1"/>
</dbReference>
<keyword evidence="8 14" id="KW-0949">S-adenosyl-L-methionine</keyword>
<feature type="region of interest" description="Disordered" evidence="15">
    <location>
        <begin position="837"/>
        <end position="860"/>
    </location>
</feature>
<evidence type="ECO:0000256" key="14">
    <source>
        <dbReference type="PROSITE-ProRule" id="PRU01015"/>
    </source>
</evidence>
<dbReference type="FunFam" id="2.70.160.11:FF:000002">
    <property type="entry name" value="Probable histone-arginine methyltransferase CARM1"/>
    <property type="match status" value="1"/>
</dbReference>
<dbReference type="Proteomes" id="UP000887116">
    <property type="component" value="Unassembled WGS sequence"/>
</dbReference>
<sequence>MRSVTLCVNGNFCVVFAILTMAATFEDVIVSSLSEDMQKTEKIPFPVTLYVADEYEYLTLSFKPSGTNGPDSLLEVQLDKDTDGAKIGSHCYVISKDITTIHLQFRNANDLTEFRSLVDGFKNGRNSMFSLRTDESSATQYFQFYGYLSQQQNMLQDYIRTSTYQRAMLANTEDFKDKVILDVGAGSGILSFFAVQAGARKVYAVEASTMAKHAHTLVCNNKLSSRIVVIPGKIEEISLPEMVDAIVSEPMGYMLFNERMLETYLHAKKWLLPNGKMFPSRGDLHIAPFSDAALYMEQLNKANFWYQQSFHGVDLASLREAAVKEYFRQPIVDTFDINICMAKSVRHTVDFQVAQETDLHKIEIPLTFSLNQTGEIHGLAFWFDVAFYGSSQTIWLSTSPTQPLTHWYQVRCLFESPLFAQRGQIVSGKVILNSNKRQSYDVEMEITIDGSNAISRNTLDLKNPFFRYSGQPAQPPPGCNETSPSENYWQTLDAQSASNANLVVNGIALMNGDSVMDAHPVQHHLSHSPITSHQTNPVLPMVDALKADIHASTCSENGSHHPIKRKRKEKGEFRFFYYPFPDNGELFHSKIGRVKIISAGPMMSNISWWRDNVVDEKEIEPKLDVSTDAEAVKEVKNFKARKQIVMSIIYLNIDSSHRRIVERIDDPVEAWKVLKTYYQPDSKAHHMEVYSSLMNCHTLSEESISLFSTRLLRIYEQLRDLDEDFSERYVTFQLRYLPPQFNSIVQTILRLDVKFVYKDIFAELVAEEARLKLRNMDMNKEIAAQSTRMESKKRSIKTCYQCKSPDHQKNNCPELTSRRTTMNNSYRSLRRHFTPRNVKGSYQHGKRCKSPTRDNPGTTRDVATRLLINVITSTTETGAVLEPVYLKFEPFEPFPDEDSRHERIVKDASDKSSVATPESSGDETDEDSPDTHKPSTKTVNWFRKLVPRPDGSRNVQNVGNPNSRTTSRIQASVPTSSIGGGISPSLFTQQQQHVVLGNTSHFPVSNSLMIGDYATPGNIVMPGQIDLVNAFKHS</sequence>
<name>A0A8X6G3Z2_TRICU</name>
<dbReference type="GO" id="GO:0035241">
    <property type="term" value="F:protein-arginine omega-N monomethyltransferase activity"/>
    <property type="evidence" value="ECO:0007669"/>
    <property type="project" value="UniProtKB-ARBA"/>
</dbReference>
<evidence type="ECO:0000256" key="11">
    <source>
        <dbReference type="ARBA" id="ARBA00023163"/>
    </source>
</evidence>
<dbReference type="InterPro" id="IPR025799">
    <property type="entry name" value="Arg_MeTrfase"/>
</dbReference>